<evidence type="ECO:0000313" key="1">
    <source>
        <dbReference type="EMBL" id="JAH21792.1"/>
    </source>
</evidence>
<proteinExistence type="predicted"/>
<dbReference type="AlphaFoldDB" id="A0A0E9QZ87"/>
<dbReference type="EMBL" id="GBXM01086785">
    <property type="protein sequence ID" value="JAH21792.1"/>
    <property type="molecule type" value="Transcribed_RNA"/>
</dbReference>
<name>A0A0E9QZ87_ANGAN</name>
<reference evidence="1" key="1">
    <citation type="submission" date="2014-11" db="EMBL/GenBank/DDBJ databases">
        <authorList>
            <person name="Amaro Gonzalez C."/>
        </authorList>
    </citation>
    <scope>NUCLEOTIDE SEQUENCE</scope>
</reference>
<sequence length="50" mass="5990">MLYRFPFPYILFFPRLWPPPRLWCSEDRSAITPPRLCGVIPNNTITKVRL</sequence>
<accession>A0A0E9QZ87</accession>
<protein>
    <submittedName>
        <fullName evidence="1">Uncharacterized protein</fullName>
    </submittedName>
</protein>
<reference evidence="1" key="2">
    <citation type="journal article" date="2015" name="Fish Shellfish Immunol.">
        <title>Early steps in the European eel (Anguilla anguilla)-Vibrio vulnificus interaction in the gills: Role of the RtxA13 toxin.</title>
        <authorList>
            <person name="Callol A."/>
            <person name="Pajuelo D."/>
            <person name="Ebbesson L."/>
            <person name="Teles M."/>
            <person name="MacKenzie S."/>
            <person name="Amaro C."/>
        </authorList>
    </citation>
    <scope>NUCLEOTIDE SEQUENCE</scope>
</reference>
<organism evidence="1">
    <name type="scientific">Anguilla anguilla</name>
    <name type="common">European freshwater eel</name>
    <name type="synonym">Muraena anguilla</name>
    <dbReference type="NCBI Taxonomy" id="7936"/>
    <lineage>
        <taxon>Eukaryota</taxon>
        <taxon>Metazoa</taxon>
        <taxon>Chordata</taxon>
        <taxon>Craniata</taxon>
        <taxon>Vertebrata</taxon>
        <taxon>Euteleostomi</taxon>
        <taxon>Actinopterygii</taxon>
        <taxon>Neopterygii</taxon>
        <taxon>Teleostei</taxon>
        <taxon>Anguilliformes</taxon>
        <taxon>Anguillidae</taxon>
        <taxon>Anguilla</taxon>
    </lineage>
</organism>